<evidence type="ECO:0008006" key="3">
    <source>
        <dbReference type="Google" id="ProtNLM"/>
    </source>
</evidence>
<dbReference type="Proteomes" id="UP001597163">
    <property type="component" value="Unassembled WGS sequence"/>
</dbReference>
<protein>
    <recommendedName>
        <fullName evidence="3">DUF922 domain-containing protein</fullName>
    </recommendedName>
</protein>
<sequence length="178" mass="20495">MAKVFLILCVFLCVQDEPTLSWNESYKLSWADFKGAPNPKVSAVAITASGISFGFSVRETDGEVVGFSAEVFSHFYPEQSWYKSNLADNHVLGHEQLHFDITELHVRKFRQRISLLKVSNHIKNELRQHNKTINNELAAMQDKYDAETNYSRDSENQAKWKSYIADELNKLSKYKSVE</sequence>
<organism evidence="1 2">
    <name type="scientific">Hwangdonia seohaensis</name>
    <dbReference type="NCBI Taxonomy" id="1240727"/>
    <lineage>
        <taxon>Bacteria</taxon>
        <taxon>Pseudomonadati</taxon>
        <taxon>Bacteroidota</taxon>
        <taxon>Flavobacteriia</taxon>
        <taxon>Flavobacteriales</taxon>
        <taxon>Flavobacteriaceae</taxon>
        <taxon>Hwangdonia</taxon>
    </lineage>
</organism>
<dbReference type="InterPro" id="IPR010321">
    <property type="entry name" value="DUF922"/>
</dbReference>
<proteinExistence type="predicted"/>
<keyword evidence="2" id="KW-1185">Reference proteome</keyword>
<dbReference type="EMBL" id="JBHTLJ010000003">
    <property type="protein sequence ID" value="MFD1162973.1"/>
    <property type="molecule type" value="Genomic_DNA"/>
</dbReference>
<gene>
    <name evidence="1" type="ORF">ACFQ2E_11125</name>
</gene>
<dbReference type="RefSeq" id="WP_311939946.1">
    <property type="nucleotide sequence ID" value="NZ_JAVSCK010000003.1"/>
</dbReference>
<accession>A0ABW3RDN5</accession>
<comment type="caution">
    <text evidence="1">The sequence shown here is derived from an EMBL/GenBank/DDBJ whole genome shotgun (WGS) entry which is preliminary data.</text>
</comment>
<evidence type="ECO:0000313" key="2">
    <source>
        <dbReference type="Proteomes" id="UP001597163"/>
    </source>
</evidence>
<reference evidence="2" key="1">
    <citation type="journal article" date="2019" name="Int. J. Syst. Evol. Microbiol.">
        <title>The Global Catalogue of Microorganisms (GCM) 10K type strain sequencing project: providing services to taxonomists for standard genome sequencing and annotation.</title>
        <authorList>
            <consortium name="The Broad Institute Genomics Platform"/>
            <consortium name="The Broad Institute Genome Sequencing Center for Infectious Disease"/>
            <person name="Wu L."/>
            <person name="Ma J."/>
        </authorList>
    </citation>
    <scope>NUCLEOTIDE SEQUENCE [LARGE SCALE GENOMIC DNA]</scope>
    <source>
        <strain evidence="2">CCUG 63246</strain>
    </source>
</reference>
<name>A0ABW3RDN5_9FLAO</name>
<evidence type="ECO:0000313" key="1">
    <source>
        <dbReference type="EMBL" id="MFD1162973.1"/>
    </source>
</evidence>
<dbReference type="Pfam" id="PF06037">
    <property type="entry name" value="DUF922"/>
    <property type="match status" value="1"/>
</dbReference>